<sequence length="148" mass="16459">MKNAAIPTPQSSDCGCCAFLLEPEPPLIPSTIRSSILETNDPPAEVDIPAIREFVARGSARRTRLDAKIVALKASLDELLQDRNPLDTEIRKHEGAVSPLRRMPTELLSLIFKYTLPTRCERIDSAPWAIAAVCSRWRTIVLAQPSLW</sequence>
<proteinExistence type="predicted"/>
<evidence type="ECO:0008006" key="3">
    <source>
        <dbReference type="Google" id="ProtNLM"/>
    </source>
</evidence>
<dbReference type="Gene3D" id="1.20.1280.50">
    <property type="match status" value="1"/>
</dbReference>
<name>A0AAD7DND3_MYCRO</name>
<keyword evidence="2" id="KW-1185">Reference proteome</keyword>
<protein>
    <recommendedName>
        <fullName evidence="3">F-box domain-containing protein</fullName>
    </recommendedName>
</protein>
<comment type="caution">
    <text evidence="1">The sequence shown here is derived from an EMBL/GenBank/DDBJ whole genome shotgun (WGS) entry which is preliminary data.</text>
</comment>
<dbReference type="EMBL" id="JARKIE010000041">
    <property type="protein sequence ID" value="KAJ7694667.1"/>
    <property type="molecule type" value="Genomic_DNA"/>
</dbReference>
<dbReference type="Proteomes" id="UP001221757">
    <property type="component" value="Unassembled WGS sequence"/>
</dbReference>
<gene>
    <name evidence="1" type="ORF">B0H17DRAFT_931723</name>
</gene>
<accession>A0AAD7DND3</accession>
<evidence type="ECO:0000313" key="2">
    <source>
        <dbReference type="Proteomes" id="UP001221757"/>
    </source>
</evidence>
<dbReference type="AlphaFoldDB" id="A0AAD7DND3"/>
<organism evidence="1 2">
    <name type="scientific">Mycena rosella</name>
    <name type="common">Pink bonnet</name>
    <name type="synonym">Agaricus rosellus</name>
    <dbReference type="NCBI Taxonomy" id="1033263"/>
    <lineage>
        <taxon>Eukaryota</taxon>
        <taxon>Fungi</taxon>
        <taxon>Dikarya</taxon>
        <taxon>Basidiomycota</taxon>
        <taxon>Agaricomycotina</taxon>
        <taxon>Agaricomycetes</taxon>
        <taxon>Agaricomycetidae</taxon>
        <taxon>Agaricales</taxon>
        <taxon>Marasmiineae</taxon>
        <taxon>Mycenaceae</taxon>
        <taxon>Mycena</taxon>
    </lineage>
</organism>
<reference evidence="1" key="1">
    <citation type="submission" date="2023-03" db="EMBL/GenBank/DDBJ databases">
        <title>Massive genome expansion in bonnet fungi (Mycena s.s.) driven by repeated elements and novel gene families across ecological guilds.</title>
        <authorList>
            <consortium name="Lawrence Berkeley National Laboratory"/>
            <person name="Harder C.B."/>
            <person name="Miyauchi S."/>
            <person name="Viragh M."/>
            <person name="Kuo A."/>
            <person name="Thoen E."/>
            <person name="Andreopoulos B."/>
            <person name="Lu D."/>
            <person name="Skrede I."/>
            <person name="Drula E."/>
            <person name="Henrissat B."/>
            <person name="Morin E."/>
            <person name="Kohler A."/>
            <person name="Barry K."/>
            <person name="LaButti K."/>
            <person name="Morin E."/>
            <person name="Salamov A."/>
            <person name="Lipzen A."/>
            <person name="Mereny Z."/>
            <person name="Hegedus B."/>
            <person name="Baldrian P."/>
            <person name="Stursova M."/>
            <person name="Weitz H."/>
            <person name="Taylor A."/>
            <person name="Grigoriev I.V."/>
            <person name="Nagy L.G."/>
            <person name="Martin F."/>
            <person name="Kauserud H."/>
        </authorList>
    </citation>
    <scope>NUCLEOTIDE SEQUENCE</scope>
    <source>
        <strain evidence="1">CBHHK067</strain>
    </source>
</reference>
<feature type="non-terminal residue" evidence="1">
    <location>
        <position position="148"/>
    </location>
</feature>
<evidence type="ECO:0000313" key="1">
    <source>
        <dbReference type="EMBL" id="KAJ7694667.1"/>
    </source>
</evidence>